<reference evidence="1" key="1">
    <citation type="submission" date="2020-04" db="EMBL/GenBank/DDBJ databases">
        <authorList>
            <person name="Chiriac C."/>
            <person name="Salcher M."/>
            <person name="Ghai R."/>
            <person name="Kavagutti S V."/>
        </authorList>
    </citation>
    <scope>NUCLEOTIDE SEQUENCE</scope>
</reference>
<dbReference type="Pfam" id="PF18906">
    <property type="entry name" value="Phage_tube_2"/>
    <property type="match status" value="1"/>
</dbReference>
<sequence length="352" mass="37597">MRTSTIAPVLLRHPYPRASSSAAHYLGFGKQSAQGTGVAPTVFVPYQGAVDLSSGLAGDPIRQAGTGPYVNRTMKTAQDPSGSAGMAVRPRTFAQLIAWFLGADASASAGSLFDHTATPAETVTWLTTEQAAGVSGDIIERYIDTMLSKCTIACQGNGDLMATFDWTALSPNWQATAATATYETGVSGSTPGGPYRAMEATYTIDGAAASNVESWSWELEWKVDDIRLSRVTRASLMKLELTGKVKVKQLIDSNTARDDYRKVVYASTTGTTANKNFFQAGSFRAVFDNGLATTNQRTVDLNAPEIDWTGDPKYTALNPDGQTMYLEREGVIKKGTGAFVTVISRTSDSAAY</sequence>
<dbReference type="InterPro" id="IPR044000">
    <property type="entry name" value="Phage_tube_2"/>
</dbReference>
<protein>
    <submittedName>
        <fullName evidence="1">Uncharacterized protein</fullName>
    </submittedName>
</protein>
<accession>A0A6J5LRG1</accession>
<organism evidence="1">
    <name type="scientific">uncultured Caudovirales phage</name>
    <dbReference type="NCBI Taxonomy" id="2100421"/>
    <lineage>
        <taxon>Viruses</taxon>
        <taxon>Duplodnaviria</taxon>
        <taxon>Heunggongvirae</taxon>
        <taxon>Uroviricota</taxon>
        <taxon>Caudoviricetes</taxon>
        <taxon>Peduoviridae</taxon>
        <taxon>Maltschvirus</taxon>
        <taxon>Maltschvirus maltsch</taxon>
    </lineage>
</organism>
<evidence type="ECO:0000313" key="1">
    <source>
        <dbReference type="EMBL" id="CAB4136908.1"/>
    </source>
</evidence>
<proteinExistence type="predicted"/>
<name>A0A6J5LRG1_9CAUD</name>
<gene>
    <name evidence="1" type="ORF">UFOVP314_40</name>
</gene>
<dbReference type="EMBL" id="LR796326">
    <property type="protein sequence ID" value="CAB4136908.1"/>
    <property type="molecule type" value="Genomic_DNA"/>
</dbReference>